<dbReference type="Pfam" id="PF25975">
    <property type="entry name" value="CzcB_C"/>
    <property type="match status" value="1"/>
</dbReference>
<dbReference type="Gene3D" id="2.40.30.170">
    <property type="match status" value="1"/>
</dbReference>
<dbReference type="GO" id="GO:1990281">
    <property type="term" value="C:efflux pump complex"/>
    <property type="evidence" value="ECO:0007669"/>
    <property type="project" value="TreeGrafter"/>
</dbReference>
<dbReference type="AlphaFoldDB" id="A0A235BS09"/>
<feature type="domain" description="YknX-like beta-barrel" evidence="6">
    <location>
        <begin position="198"/>
        <end position="277"/>
    </location>
</feature>
<feature type="region of interest" description="Disordered" evidence="2">
    <location>
        <begin position="317"/>
        <end position="339"/>
    </location>
</feature>
<dbReference type="InterPro" id="IPR006143">
    <property type="entry name" value="RND_pump_MFP"/>
</dbReference>
<organism evidence="7 8">
    <name type="scientific">candidate division WOR-3 bacterium JGI_Cruoil_03_51_56</name>
    <dbReference type="NCBI Taxonomy" id="1973747"/>
    <lineage>
        <taxon>Bacteria</taxon>
        <taxon>Bacteria division WOR-3</taxon>
    </lineage>
</organism>
<dbReference type="SUPFAM" id="SSF111369">
    <property type="entry name" value="HlyD-like secretion proteins"/>
    <property type="match status" value="1"/>
</dbReference>
<dbReference type="Proteomes" id="UP000215559">
    <property type="component" value="Unassembled WGS sequence"/>
</dbReference>
<feature type="compositionally biased region" description="Acidic residues" evidence="2">
    <location>
        <begin position="327"/>
        <end position="339"/>
    </location>
</feature>
<evidence type="ECO:0000259" key="5">
    <source>
        <dbReference type="Pfam" id="PF25975"/>
    </source>
</evidence>
<dbReference type="Pfam" id="PF25990">
    <property type="entry name" value="Beta-barrel_YknX"/>
    <property type="match status" value="1"/>
</dbReference>
<dbReference type="InterPro" id="IPR058625">
    <property type="entry name" value="MdtA-like_BSH"/>
</dbReference>
<evidence type="ECO:0000259" key="4">
    <source>
        <dbReference type="Pfam" id="PF25917"/>
    </source>
</evidence>
<feature type="transmembrane region" description="Helical" evidence="3">
    <location>
        <begin position="7"/>
        <end position="27"/>
    </location>
</feature>
<comment type="caution">
    <text evidence="7">The sequence shown here is derived from an EMBL/GenBank/DDBJ whole genome shotgun (WGS) entry which is preliminary data.</text>
</comment>
<keyword evidence="3" id="KW-0472">Membrane</keyword>
<dbReference type="InterPro" id="IPR058636">
    <property type="entry name" value="Beta-barrel_YknX"/>
</dbReference>
<accession>A0A235BS09</accession>
<keyword evidence="3" id="KW-1133">Transmembrane helix</keyword>
<dbReference type="Gene3D" id="1.10.287.470">
    <property type="entry name" value="Helix hairpin bin"/>
    <property type="match status" value="1"/>
</dbReference>
<evidence type="ECO:0000313" key="7">
    <source>
        <dbReference type="EMBL" id="OYD15280.1"/>
    </source>
</evidence>
<keyword evidence="3" id="KW-0812">Transmembrane</keyword>
<proteinExistence type="inferred from homology"/>
<dbReference type="InterPro" id="IPR058649">
    <property type="entry name" value="CzcB_C"/>
</dbReference>
<evidence type="ECO:0000256" key="2">
    <source>
        <dbReference type="SAM" id="MobiDB-lite"/>
    </source>
</evidence>
<protein>
    <submittedName>
        <fullName evidence="7">Uncharacterized protein</fullName>
    </submittedName>
</protein>
<dbReference type="PANTHER" id="PTHR30469">
    <property type="entry name" value="MULTIDRUG RESISTANCE PROTEIN MDTA"/>
    <property type="match status" value="1"/>
</dbReference>
<dbReference type="Gene3D" id="2.40.50.100">
    <property type="match status" value="1"/>
</dbReference>
<dbReference type="Gene3D" id="2.40.420.20">
    <property type="match status" value="1"/>
</dbReference>
<feature type="domain" description="CzcB-like C-terminal circularly permuted SH3-like" evidence="5">
    <location>
        <begin position="301"/>
        <end position="339"/>
    </location>
</feature>
<dbReference type="Pfam" id="PF25917">
    <property type="entry name" value="BSH_RND"/>
    <property type="match status" value="1"/>
</dbReference>
<name>A0A235BS09_UNCW3</name>
<evidence type="ECO:0000256" key="3">
    <source>
        <dbReference type="SAM" id="Phobius"/>
    </source>
</evidence>
<evidence type="ECO:0000313" key="8">
    <source>
        <dbReference type="Proteomes" id="UP000215559"/>
    </source>
</evidence>
<dbReference type="EMBL" id="NOZP01000114">
    <property type="protein sequence ID" value="OYD15280.1"/>
    <property type="molecule type" value="Genomic_DNA"/>
</dbReference>
<evidence type="ECO:0000259" key="6">
    <source>
        <dbReference type="Pfam" id="PF25990"/>
    </source>
</evidence>
<sequence>MKHRTKVILFVIGIVVLLGVIIVLNLAHSEPGIPVETAKVDYGSILSKVSATGELSAQAQVNLQAEAMGVIKRLLVQEGSWVNKNDLLLELDRRSYEAQLVQARSRFTQARKSYARVESLYARKLVSAEQFEASGTNCEMARAQFDEAQDRYNKTYIRAPISGTVVKINVKEGETVILGTMNNPGTVIMVIADLSRMQAIVEVDETDVVSLELGQRADVEVDALPDTTFSGTVTKIGYMPIQSLVSSEVEGADFEVEVSVDSTVPEMRPGMTVSVDITTACLDSVLVVPIQAVGRRRVEGEEIETVFVTQDGKSKLKPIKTGKSSDTEVEVLEGLDAGE</sequence>
<dbReference type="NCBIfam" id="TIGR01730">
    <property type="entry name" value="RND_mfp"/>
    <property type="match status" value="1"/>
</dbReference>
<dbReference type="PANTHER" id="PTHR30469:SF33">
    <property type="entry name" value="SLR1207 PROTEIN"/>
    <property type="match status" value="1"/>
</dbReference>
<comment type="similarity">
    <text evidence="1">Belongs to the membrane fusion protein (MFP) (TC 8.A.1) family.</text>
</comment>
<evidence type="ECO:0000256" key="1">
    <source>
        <dbReference type="ARBA" id="ARBA00009477"/>
    </source>
</evidence>
<feature type="domain" description="Multidrug resistance protein MdtA-like barrel-sandwich hybrid" evidence="4">
    <location>
        <begin position="60"/>
        <end position="181"/>
    </location>
</feature>
<reference evidence="7 8" key="1">
    <citation type="submission" date="2017-07" db="EMBL/GenBank/DDBJ databases">
        <title>Recovery of genomes from metagenomes via a dereplication, aggregation, and scoring strategy.</title>
        <authorList>
            <person name="Sieber C.M."/>
            <person name="Probst A.J."/>
            <person name="Sharrar A."/>
            <person name="Thomas B.C."/>
            <person name="Hess M."/>
            <person name="Tringe S.G."/>
            <person name="Banfield J.F."/>
        </authorList>
    </citation>
    <scope>NUCLEOTIDE SEQUENCE [LARGE SCALE GENOMIC DNA]</scope>
    <source>
        <strain evidence="7">JGI_Cruoil_03_51_56</strain>
    </source>
</reference>
<gene>
    <name evidence="7" type="ORF">CH330_06230</name>
</gene>
<dbReference type="GO" id="GO:0015562">
    <property type="term" value="F:efflux transmembrane transporter activity"/>
    <property type="evidence" value="ECO:0007669"/>
    <property type="project" value="TreeGrafter"/>
</dbReference>
<feature type="non-terminal residue" evidence="7">
    <location>
        <position position="339"/>
    </location>
</feature>